<organism evidence="2 3">
    <name type="scientific">Trichomalopsis sarcophagae</name>
    <dbReference type="NCBI Taxonomy" id="543379"/>
    <lineage>
        <taxon>Eukaryota</taxon>
        <taxon>Metazoa</taxon>
        <taxon>Ecdysozoa</taxon>
        <taxon>Arthropoda</taxon>
        <taxon>Hexapoda</taxon>
        <taxon>Insecta</taxon>
        <taxon>Pterygota</taxon>
        <taxon>Neoptera</taxon>
        <taxon>Endopterygota</taxon>
        <taxon>Hymenoptera</taxon>
        <taxon>Apocrita</taxon>
        <taxon>Proctotrupomorpha</taxon>
        <taxon>Chalcidoidea</taxon>
        <taxon>Pteromalidae</taxon>
        <taxon>Pteromalinae</taxon>
        <taxon>Trichomalopsis</taxon>
    </lineage>
</organism>
<evidence type="ECO:0000313" key="3">
    <source>
        <dbReference type="Proteomes" id="UP000215335"/>
    </source>
</evidence>
<accession>A0A232F3T9</accession>
<dbReference type="EMBL" id="NNAY01001030">
    <property type="protein sequence ID" value="OXU25421.1"/>
    <property type="molecule type" value="Genomic_DNA"/>
</dbReference>
<gene>
    <name evidence="2" type="ORF">TSAR_003511</name>
</gene>
<sequence>MLRYSTLVLLLALVGMCLAAAVPAPIPAAANDDLETAASARAQFGYGGYGGHGGYGHGGHRHGGYGH</sequence>
<keyword evidence="1" id="KW-0732">Signal</keyword>
<proteinExistence type="predicted"/>
<feature type="non-terminal residue" evidence="2">
    <location>
        <position position="67"/>
    </location>
</feature>
<evidence type="ECO:0000313" key="2">
    <source>
        <dbReference type="EMBL" id="OXU25421.1"/>
    </source>
</evidence>
<dbReference type="AlphaFoldDB" id="A0A232F3T9"/>
<feature type="signal peptide" evidence="1">
    <location>
        <begin position="1"/>
        <end position="19"/>
    </location>
</feature>
<comment type="caution">
    <text evidence="2">The sequence shown here is derived from an EMBL/GenBank/DDBJ whole genome shotgun (WGS) entry which is preliminary data.</text>
</comment>
<keyword evidence="3" id="KW-1185">Reference proteome</keyword>
<feature type="chain" id="PRO_5012556714" evidence="1">
    <location>
        <begin position="20"/>
        <end position="67"/>
    </location>
</feature>
<reference evidence="2 3" key="1">
    <citation type="journal article" date="2017" name="Curr. Biol.">
        <title>The Evolution of Venom by Co-option of Single-Copy Genes.</title>
        <authorList>
            <person name="Martinson E.O."/>
            <person name="Mrinalini"/>
            <person name="Kelkar Y.D."/>
            <person name="Chang C.H."/>
            <person name="Werren J.H."/>
        </authorList>
    </citation>
    <scope>NUCLEOTIDE SEQUENCE [LARGE SCALE GENOMIC DNA]</scope>
    <source>
        <strain evidence="2 3">Alberta</strain>
        <tissue evidence="2">Whole body</tissue>
    </source>
</reference>
<protein>
    <submittedName>
        <fullName evidence="2">Uncharacterized protein</fullName>
    </submittedName>
</protein>
<evidence type="ECO:0000256" key="1">
    <source>
        <dbReference type="SAM" id="SignalP"/>
    </source>
</evidence>
<name>A0A232F3T9_9HYME</name>
<dbReference type="Proteomes" id="UP000215335">
    <property type="component" value="Unassembled WGS sequence"/>
</dbReference>